<dbReference type="InterPro" id="IPR007441">
    <property type="entry name" value="EutH"/>
</dbReference>
<reference evidence="2 3" key="1">
    <citation type="submission" date="2014-07" db="EMBL/GenBank/DDBJ databases">
        <title>Draft genome of Clostridium celerecrescens 152B isolated from sediments associated with methane hydrate from Krishna Godavari basin.</title>
        <authorList>
            <person name="Honkalas V.S."/>
            <person name="Dabir A.P."/>
            <person name="Arora P."/>
            <person name="Dhakephalkar P.K."/>
        </authorList>
    </citation>
    <scope>NUCLEOTIDE SEQUENCE [LARGE SCALE GENOMIC DNA]</scope>
    <source>
        <strain evidence="2 3">152B</strain>
    </source>
</reference>
<proteinExistence type="predicted"/>
<name>A0A084JRY0_9FIRM</name>
<feature type="transmembrane region" description="Helical" evidence="1">
    <location>
        <begin position="169"/>
        <end position="189"/>
    </location>
</feature>
<feature type="transmembrane region" description="Helical" evidence="1">
    <location>
        <begin position="107"/>
        <end position="131"/>
    </location>
</feature>
<evidence type="ECO:0000313" key="2">
    <source>
        <dbReference type="EMBL" id="KEZ91714.1"/>
    </source>
</evidence>
<dbReference type="OrthoDB" id="9778282at2"/>
<dbReference type="PANTHER" id="PTHR40089:SF1">
    <property type="entry name" value="ETHANOLAMINE PERMEASE EUTH-RELATED"/>
    <property type="match status" value="1"/>
</dbReference>
<evidence type="ECO:0000256" key="1">
    <source>
        <dbReference type="SAM" id="Phobius"/>
    </source>
</evidence>
<feature type="transmembrane region" description="Helical" evidence="1">
    <location>
        <begin position="235"/>
        <end position="256"/>
    </location>
</feature>
<keyword evidence="1" id="KW-0812">Transmembrane</keyword>
<accession>A0A084JRY0</accession>
<keyword evidence="3" id="KW-1185">Reference proteome</keyword>
<evidence type="ECO:0000313" key="3">
    <source>
        <dbReference type="Proteomes" id="UP000028525"/>
    </source>
</evidence>
<dbReference type="GO" id="GO:0034228">
    <property type="term" value="F:ethanolamine transmembrane transporter activity"/>
    <property type="evidence" value="ECO:0007669"/>
    <property type="project" value="InterPro"/>
</dbReference>
<feature type="transmembrane region" description="Helical" evidence="1">
    <location>
        <begin position="332"/>
        <end position="353"/>
    </location>
</feature>
<dbReference type="AlphaFoldDB" id="A0A084JRY0"/>
<feature type="transmembrane region" description="Helical" evidence="1">
    <location>
        <begin position="143"/>
        <end position="163"/>
    </location>
</feature>
<dbReference type="RefSeq" id="WP_038277047.1">
    <property type="nucleotide sequence ID" value="NZ_JPME01000002.1"/>
</dbReference>
<protein>
    <recommendedName>
        <fullName evidence="4">Ethanolamine utilization protein EutH</fullName>
    </recommendedName>
</protein>
<dbReference type="EMBL" id="JPME01000002">
    <property type="protein sequence ID" value="KEZ91714.1"/>
    <property type="molecule type" value="Genomic_DNA"/>
</dbReference>
<dbReference type="GO" id="GO:0005886">
    <property type="term" value="C:plasma membrane"/>
    <property type="evidence" value="ECO:0007669"/>
    <property type="project" value="TreeGrafter"/>
</dbReference>
<comment type="caution">
    <text evidence="2">The sequence shown here is derived from an EMBL/GenBank/DDBJ whole genome shotgun (WGS) entry which is preliminary data.</text>
</comment>
<dbReference type="Proteomes" id="UP000028525">
    <property type="component" value="Unassembled WGS sequence"/>
</dbReference>
<evidence type="ECO:0008006" key="4">
    <source>
        <dbReference type="Google" id="ProtNLM"/>
    </source>
</evidence>
<dbReference type="PANTHER" id="PTHR40089">
    <property type="entry name" value="ETHANOLAMINE UTILIZATION PROTEIN EUTH"/>
    <property type="match status" value="1"/>
</dbReference>
<feature type="transmembrane region" description="Helical" evidence="1">
    <location>
        <begin position="66"/>
        <end position="87"/>
    </location>
</feature>
<gene>
    <name evidence="2" type="ORF">IO98_00595</name>
</gene>
<keyword evidence="1" id="KW-0472">Membrane</keyword>
<dbReference type="STRING" id="29354.IO98_00595"/>
<dbReference type="Pfam" id="PF04346">
    <property type="entry name" value="EutH"/>
    <property type="match status" value="1"/>
</dbReference>
<sequence>MIISKGIVLLMALFLLAGGLDKIAGNRLGLGEEFENGFHALGPLALTMAGLTSLSPLLARWLSGGVGALAAKAGINPAMAPALLIPVDTGCYPLAHAMTSDGAAADFASLIVASMLGATVTFSVPVALSIIRKEDYGCMAMGTMAGLIALPAGCFVGGLMIGLPPGTVLWNLLPVLAFALILAAGLFLFPQKTIRFFVWFGRGVVAVITMALITACVQEVTGFVVVEGMAPLKDSFIILGNIAVMLAGAYPMMAWIRKRLLKPLKKAGGYLGVNETAMAGFLSTLANNVPMMAMVKDMDDRGKVLNFAFATCAAFTLGDHLGFCSAVAPDRILAMVCGKMAGGILAVAIASILPGMSPKKRVVRPSA</sequence>
<keyword evidence="1" id="KW-1133">Transmembrane helix</keyword>
<dbReference type="PIRSF" id="PIRSF019466">
    <property type="entry name" value="EutH"/>
    <property type="match status" value="1"/>
</dbReference>
<feature type="transmembrane region" description="Helical" evidence="1">
    <location>
        <begin position="37"/>
        <end position="59"/>
    </location>
</feature>
<organism evidence="2 3">
    <name type="scientific">Lacrimispora celerecrescens</name>
    <dbReference type="NCBI Taxonomy" id="29354"/>
    <lineage>
        <taxon>Bacteria</taxon>
        <taxon>Bacillati</taxon>
        <taxon>Bacillota</taxon>
        <taxon>Clostridia</taxon>
        <taxon>Lachnospirales</taxon>
        <taxon>Lachnospiraceae</taxon>
        <taxon>Lacrimispora</taxon>
    </lineage>
</organism>
<feature type="transmembrane region" description="Helical" evidence="1">
    <location>
        <begin position="196"/>
        <end position="215"/>
    </location>
</feature>
<feature type="transmembrane region" description="Helical" evidence="1">
    <location>
        <begin position="304"/>
        <end position="326"/>
    </location>
</feature>